<keyword evidence="1" id="KW-1185">Reference proteome</keyword>
<reference evidence="2" key="1">
    <citation type="submission" date="2016-11" db="UniProtKB">
        <authorList>
            <consortium name="WormBaseParasite"/>
        </authorList>
    </citation>
    <scope>IDENTIFICATION</scope>
</reference>
<name>A0A1I7WI14_HETBA</name>
<evidence type="ECO:0000313" key="2">
    <source>
        <dbReference type="WBParaSite" id="Hba_04631"/>
    </source>
</evidence>
<proteinExistence type="predicted"/>
<dbReference type="Proteomes" id="UP000095283">
    <property type="component" value="Unplaced"/>
</dbReference>
<dbReference type="WBParaSite" id="Hba_04631">
    <property type="protein sequence ID" value="Hba_04631"/>
    <property type="gene ID" value="Hba_04631"/>
</dbReference>
<organism evidence="1 2">
    <name type="scientific">Heterorhabditis bacteriophora</name>
    <name type="common">Entomopathogenic nematode worm</name>
    <dbReference type="NCBI Taxonomy" id="37862"/>
    <lineage>
        <taxon>Eukaryota</taxon>
        <taxon>Metazoa</taxon>
        <taxon>Ecdysozoa</taxon>
        <taxon>Nematoda</taxon>
        <taxon>Chromadorea</taxon>
        <taxon>Rhabditida</taxon>
        <taxon>Rhabditina</taxon>
        <taxon>Rhabditomorpha</taxon>
        <taxon>Strongyloidea</taxon>
        <taxon>Heterorhabditidae</taxon>
        <taxon>Heterorhabditis</taxon>
    </lineage>
</organism>
<evidence type="ECO:0000313" key="1">
    <source>
        <dbReference type="Proteomes" id="UP000095283"/>
    </source>
</evidence>
<protein>
    <submittedName>
        <fullName evidence="2">Uncharacterized protein</fullName>
    </submittedName>
</protein>
<sequence length="39" mass="4522">MYLLICIYLFKKKYVMSSSATKIILTLIVHTDFLPSGRI</sequence>
<accession>A0A1I7WI14</accession>
<dbReference type="AlphaFoldDB" id="A0A1I7WI14"/>